<name>U6KT09_EIMTE</name>
<dbReference type="GeneID" id="25252538"/>
<dbReference type="RefSeq" id="XP_013230249.1">
    <property type="nucleotide sequence ID" value="XM_013374795.1"/>
</dbReference>
<dbReference type="EMBL" id="HG674448">
    <property type="protein sequence ID" value="CDJ39494.1"/>
    <property type="molecule type" value="Genomic_DNA"/>
</dbReference>
<reference evidence="2" key="1">
    <citation type="submission" date="2013-10" db="EMBL/GenBank/DDBJ databases">
        <title>Genomic analysis of the causative agents of coccidiosis in chickens.</title>
        <authorList>
            <person name="Reid A.J."/>
            <person name="Blake D."/>
            <person name="Billington K."/>
            <person name="Browne H."/>
            <person name="Dunn M."/>
            <person name="Hung S."/>
            <person name="Kawahara F."/>
            <person name="Miranda-Saavedra D."/>
            <person name="Mourier T."/>
            <person name="Nagra H."/>
            <person name="Otto T.D."/>
            <person name="Rawlings N."/>
            <person name="Sanchez A."/>
            <person name="Sanders M."/>
            <person name="Subramaniam C."/>
            <person name="Tay Y."/>
            <person name="Dear P."/>
            <person name="Doerig C."/>
            <person name="Gruber A."/>
            <person name="Parkinson J."/>
            <person name="Shirley M."/>
            <person name="Wan K.L."/>
            <person name="Berriman M."/>
            <person name="Tomley F."/>
            <person name="Pain A."/>
        </authorList>
    </citation>
    <scope>NUCLEOTIDE SEQUENCE [LARGE SCALE GENOMIC DNA]</scope>
    <source>
        <strain evidence="2">Houghton</strain>
    </source>
</reference>
<dbReference type="AlphaFoldDB" id="U6KT09"/>
<reference evidence="2" key="2">
    <citation type="submission" date="2013-10" db="EMBL/GenBank/DDBJ databases">
        <authorList>
            <person name="Aslett M."/>
        </authorList>
    </citation>
    <scope>NUCLEOTIDE SEQUENCE [LARGE SCALE GENOMIC DNA]</scope>
    <source>
        <strain evidence="2">Houghton</strain>
    </source>
</reference>
<keyword evidence="3" id="KW-1185">Reference proteome</keyword>
<feature type="region of interest" description="Disordered" evidence="1">
    <location>
        <begin position="1"/>
        <end position="24"/>
    </location>
</feature>
<evidence type="ECO:0000313" key="2">
    <source>
        <dbReference type="EMBL" id="CDJ39494.1"/>
    </source>
</evidence>
<evidence type="ECO:0000256" key="1">
    <source>
        <dbReference type="SAM" id="MobiDB-lite"/>
    </source>
</evidence>
<organism evidence="2 3">
    <name type="scientific">Eimeria tenella</name>
    <name type="common">Coccidian parasite</name>
    <dbReference type="NCBI Taxonomy" id="5802"/>
    <lineage>
        <taxon>Eukaryota</taxon>
        <taxon>Sar</taxon>
        <taxon>Alveolata</taxon>
        <taxon>Apicomplexa</taxon>
        <taxon>Conoidasida</taxon>
        <taxon>Coccidia</taxon>
        <taxon>Eucoccidiorida</taxon>
        <taxon>Eimeriorina</taxon>
        <taxon>Eimeriidae</taxon>
        <taxon>Eimeria</taxon>
    </lineage>
</organism>
<dbReference type="Proteomes" id="UP000030747">
    <property type="component" value="Unassembled WGS sequence"/>
</dbReference>
<protein>
    <submittedName>
        <fullName evidence="2">Uncharacterized protein</fullName>
    </submittedName>
</protein>
<gene>
    <name evidence="2" type="ORF">ETH_00016920</name>
</gene>
<evidence type="ECO:0000313" key="3">
    <source>
        <dbReference type="Proteomes" id="UP000030747"/>
    </source>
</evidence>
<accession>U6KT09</accession>
<proteinExistence type="predicted"/>
<sequence length="67" mass="7615">MPSGTPAHHCHASPKPTVAERPQASPQMIPMTNVMPRESPFVTWDQFCSAQRLLLRLRCYLPLEQDL</sequence>
<dbReference type="VEuPathDB" id="ToxoDB:ETH_00016920"/>